<dbReference type="InParanoid" id="A0A1Y2DK17"/>
<reference evidence="2 3" key="1">
    <citation type="submission" date="2016-07" db="EMBL/GenBank/DDBJ databases">
        <title>Pervasive Adenine N6-methylation of Active Genes in Fungi.</title>
        <authorList>
            <consortium name="DOE Joint Genome Institute"/>
            <person name="Mondo S.J."/>
            <person name="Dannebaum R.O."/>
            <person name="Kuo R.C."/>
            <person name="Labutti K."/>
            <person name="Haridas S."/>
            <person name="Kuo A."/>
            <person name="Salamov A."/>
            <person name="Ahrendt S.R."/>
            <person name="Lipzen A."/>
            <person name="Sullivan W."/>
            <person name="Andreopoulos W.B."/>
            <person name="Clum A."/>
            <person name="Lindquist E."/>
            <person name="Daum C."/>
            <person name="Ramamoorthy G.K."/>
            <person name="Gryganskyi A."/>
            <person name="Culley D."/>
            <person name="Magnuson J.K."/>
            <person name="James T.Y."/>
            <person name="O'Malley M.A."/>
            <person name="Stajich J.E."/>
            <person name="Spatafora J.W."/>
            <person name="Visel A."/>
            <person name="Grigoriev I.V."/>
        </authorList>
    </citation>
    <scope>NUCLEOTIDE SEQUENCE [LARGE SCALE GENOMIC DNA]</scope>
    <source>
        <strain evidence="2 3">CBS 129021</strain>
    </source>
</reference>
<feature type="region of interest" description="Disordered" evidence="1">
    <location>
        <begin position="193"/>
        <end position="229"/>
    </location>
</feature>
<gene>
    <name evidence="2" type="ORF">BCR38DRAFT_477422</name>
</gene>
<dbReference type="AlphaFoldDB" id="A0A1Y2DK17"/>
<evidence type="ECO:0000256" key="1">
    <source>
        <dbReference type="SAM" id="MobiDB-lite"/>
    </source>
</evidence>
<organism evidence="2 3">
    <name type="scientific">Pseudomassariella vexata</name>
    <dbReference type="NCBI Taxonomy" id="1141098"/>
    <lineage>
        <taxon>Eukaryota</taxon>
        <taxon>Fungi</taxon>
        <taxon>Dikarya</taxon>
        <taxon>Ascomycota</taxon>
        <taxon>Pezizomycotina</taxon>
        <taxon>Sordariomycetes</taxon>
        <taxon>Xylariomycetidae</taxon>
        <taxon>Amphisphaeriales</taxon>
        <taxon>Pseudomassariaceae</taxon>
        <taxon>Pseudomassariella</taxon>
    </lineage>
</organism>
<accession>A0A1Y2DK17</accession>
<comment type="caution">
    <text evidence="2">The sequence shown here is derived from an EMBL/GenBank/DDBJ whole genome shotgun (WGS) entry which is preliminary data.</text>
</comment>
<sequence length="229" mass="25099">MAIERSMDREGQTLKSTKYPVQGTMQVIPDVVQTEMKLCMLIVEVLTRFTIGLAWQEVELGPHVSRLGLTATNLVVKSPASCYGIHGINEYEYSKLSGAAITYISGGINLGHPVLGPTHELGFVPNRIMSNPKYGYKQGGIPKTPTLPRSEGLHGPSRRNTLHTRQIIEPYFPGCLTAKCLAGICWILKDSEDDKLDPEGSASTKYAESGRDQVRVGFQPKAARKEVSV</sequence>
<dbReference type="Proteomes" id="UP000193689">
    <property type="component" value="Unassembled WGS sequence"/>
</dbReference>
<dbReference type="GeneID" id="63779285"/>
<name>A0A1Y2DK17_9PEZI</name>
<dbReference type="EMBL" id="MCFJ01000014">
    <property type="protein sequence ID" value="ORY59125.1"/>
    <property type="molecule type" value="Genomic_DNA"/>
</dbReference>
<evidence type="ECO:0000313" key="3">
    <source>
        <dbReference type="Proteomes" id="UP000193689"/>
    </source>
</evidence>
<dbReference type="RefSeq" id="XP_040711819.1">
    <property type="nucleotide sequence ID" value="XM_040863073.1"/>
</dbReference>
<proteinExistence type="predicted"/>
<evidence type="ECO:0000313" key="2">
    <source>
        <dbReference type="EMBL" id="ORY59125.1"/>
    </source>
</evidence>
<keyword evidence="3" id="KW-1185">Reference proteome</keyword>
<protein>
    <submittedName>
        <fullName evidence="2">Uncharacterized protein</fullName>
    </submittedName>
</protein>